<dbReference type="AlphaFoldDB" id="A0A916JQ43"/>
<dbReference type="Proteomes" id="UP000683507">
    <property type="component" value="Chromosome"/>
</dbReference>
<accession>A0A916JQ43</accession>
<dbReference type="EMBL" id="OU015584">
    <property type="protein sequence ID" value="CAG5086622.1"/>
    <property type="molecule type" value="Genomic_DNA"/>
</dbReference>
<keyword evidence="2" id="KW-1185">Reference proteome</keyword>
<organism evidence="1 2">
    <name type="scientific">Parvicella tangerina</name>
    <dbReference type="NCBI Taxonomy" id="2829795"/>
    <lineage>
        <taxon>Bacteria</taxon>
        <taxon>Pseudomonadati</taxon>
        <taxon>Bacteroidota</taxon>
        <taxon>Flavobacteriia</taxon>
        <taxon>Flavobacteriales</taxon>
        <taxon>Parvicellaceae</taxon>
        <taxon>Parvicella</taxon>
    </lineage>
</organism>
<evidence type="ECO:0000313" key="2">
    <source>
        <dbReference type="Proteomes" id="UP000683507"/>
    </source>
</evidence>
<dbReference type="KEGG" id="ptan:CRYO30217_03207"/>
<reference evidence="1" key="1">
    <citation type="submission" date="2021-04" db="EMBL/GenBank/DDBJ databases">
        <authorList>
            <person name="Rodrigo-Torres L."/>
            <person name="Arahal R. D."/>
            <person name="Lucena T."/>
        </authorList>
    </citation>
    <scope>NUCLEOTIDE SEQUENCE</scope>
    <source>
        <strain evidence="1">AS29M-1</strain>
    </source>
</reference>
<protein>
    <submittedName>
        <fullName evidence="1">Uncharacterized protein</fullName>
    </submittedName>
</protein>
<sequence length="35" mass="4313">MIYITGNVFLTFVEYRLTKENFFEPLSIEFRMLHL</sequence>
<name>A0A916JQ43_9FLAO</name>
<gene>
    <name evidence="1" type="ORF">CRYO30217_03207</name>
</gene>
<evidence type="ECO:0000313" key="1">
    <source>
        <dbReference type="EMBL" id="CAG5086622.1"/>
    </source>
</evidence>
<proteinExistence type="predicted"/>